<evidence type="ECO:0000313" key="1">
    <source>
        <dbReference type="EMBL" id="RHD82840.1"/>
    </source>
</evidence>
<evidence type="ECO:0000313" key="2">
    <source>
        <dbReference type="Proteomes" id="UP000283429"/>
    </source>
</evidence>
<comment type="caution">
    <text evidence="1">The sequence shown here is derived from an EMBL/GenBank/DDBJ whole genome shotgun (WGS) entry which is preliminary data.</text>
</comment>
<evidence type="ECO:0008006" key="3">
    <source>
        <dbReference type="Google" id="ProtNLM"/>
    </source>
</evidence>
<dbReference type="SUPFAM" id="SSF50974">
    <property type="entry name" value="Nitrous oxide reductase, N-terminal domain"/>
    <property type="match status" value="1"/>
</dbReference>
<reference evidence="1 2" key="1">
    <citation type="submission" date="2018-08" db="EMBL/GenBank/DDBJ databases">
        <title>A genome reference for cultivated species of the human gut microbiota.</title>
        <authorList>
            <person name="Zou Y."/>
            <person name="Xue W."/>
            <person name="Luo G."/>
        </authorList>
    </citation>
    <scope>NUCLEOTIDE SEQUENCE [LARGE SCALE GENOMIC DNA]</scope>
    <source>
        <strain evidence="1 2">AM30-40</strain>
    </source>
</reference>
<dbReference type="PANTHER" id="PTHR47197:SF3">
    <property type="entry name" value="DIHYDRO-HEME D1 DEHYDROGENASE"/>
    <property type="match status" value="1"/>
</dbReference>
<dbReference type="RefSeq" id="WP_118170568.1">
    <property type="nucleotide sequence ID" value="NZ_QSJM01000011.1"/>
</dbReference>
<dbReference type="InterPro" id="IPR051200">
    <property type="entry name" value="Host-pathogen_enzymatic-act"/>
</dbReference>
<proteinExistence type="predicted"/>
<dbReference type="Proteomes" id="UP000283429">
    <property type="component" value="Unassembled WGS sequence"/>
</dbReference>
<dbReference type="EMBL" id="QSJM01000011">
    <property type="protein sequence ID" value="RHD82840.1"/>
    <property type="molecule type" value="Genomic_DNA"/>
</dbReference>
<dbReference type="InterPro" id="IPR015943">
    <property type="entry name" value="WD40/YVTN_repeat-like_dom_sf"/>
</dbReference>
<gene>
    <name evidence="1" type="ORF">DW783_05520</name>
</gene>
<dbReference type="AlphaFoldDB" id="A0A414HEG5"/>
<organism evidence="1 2">
    <name type="scientific">Phocaeicola vulgatus</name>
    <name type="common">Bacteroides vulgatus</name>
    <dbReference type="NCBI Taxonomy" id="821"/>
    <lineage>
        <taxon>Bacteria</taxon>
        <taxon>Pseudomonadati</taxon>
        <taxon>Bacteroidota</taxon>
        <taxon>Bacteroidia</taxon>
        <taxon>Bacteroidales</taxon>
        <taxon>Bacteroidaceae</taxon>
        <taxon>Phocaeicola</taxon>
    </lineage>
</organism>
<protein>
    <recommendedName>
        <fullName evidence="3">YncE family protein</fullName>
    </recommendedName>
</protein>
<dbReference type="InterPro" id="IPR011045">
    <property type="entry name" value="N2O_reductase_N"/>
</dbReference>
<accession>A0A414HEG5</accession>
<dbReference type="Gene3D" id="2.130.10.10">
    <property type="entry name" value="YVTN repeat-like/Quinoprotein amine dehydrogenase"/>
    <property type="match status" value="1"/>
</dbReference>
<name>A0A414HEG5_PHOVU</name>
<sequence length="276" mass="29900">YPHPKSCIYKLNSRNIIEIVDKNTAKSIKQIVPTSTQGEGPRDIIAANGKVYVSMYDGYVSRIDTLSLTIDATLKVGPNPEEMTVANGYLYVANSDGMNYGADYANGKSVSKIGLKTFTEAKRIPVGLNPTKICSTTEGNVYVLAMGNYKDISAKVQKIGNMNIVTDVTEATLMTVKDNTLYLINAPYGATANTYFSIDTKTGNETKNLIDQPVDSPCGIAVNPFTGNIYISSYNMVGGWPSYTTDGYVNEYSANGKFTNKYNVGVGPCGLTFLLK</sequence>
<dbReference type="PANTHER" id="PTHR47197">
    <property type="entry name" value="PROTEIN NIRF"/>
    <property type="match status" value="1"/>
</dbReference>
<feature type="non-terminal residue" evidence="1">
    <location>
        <position position="1"/>
    </location>
</feature>